<accession>A0A383TD11</accession>
<reference evidence="3" key="1">
    <citation type="submission" date="2018-05" db="EMBL/GenBank/DDBJ databases">
        <authorList>
            <person name="Strepis N."/>
        </authorList>
    </citation>
    <scope>NUCLEOTIDE SEQUENCE [LARGE SCALE GENOMIC DNA]</scope>
</reference>
<proteinExistence type="predicted"/>
<dbReference type="OrthoDB" id="1648091at2"/>
<evidence type="ECO:0000313" key="3">
    <source>
        <dbReference type="Proteomes" id="UP000262072"/>
    </source>
</evidence>
<dbReference type="RefSeq" id="WP_119092568.1">
    <property type="nucleotide sequence ID" value="NZ_UNRR01000008.1"/>
</dbReference>
<dbReference type="AlphaFoldDB" id="A0A383TD11"/>
<dbReference type="Proteomes" id="UP000262072">
    <property type="component" value="Unassembled WGS sequence"/>
</dbReference>
<dbReference type="EMBL" id="UNRR01000008">
    <property type="protein sequence ID" value="SYZ77838.1"/>
    <property type="molecule type" value="Genomic_DNA"/>
</dbReference>
<name>A0A383TD11_9LACT</name>
<evidence type="ECO:0000256" key="1">
    <source>
        <dbReference type="SAM" id="MobiDB-lite"/>
    </source>
</evidence>
<evidence type="ECO:0000313" key="2">
    <source>
        <dbReference type="EMBL" id="SYZ77838.1"/>
    </source>
</evidence>
<gene>
    <name evidence="2" type="ORF">TART1_0608</name>
</gene>
<feature type="region of interest" description="Disordered" evidence="1">
    <location>
        <begin position="154"/>
        <end position="174"/>
    </location>
</feature>
<protein>
    <submittedName>
        <fullName evidence="2">Uncharacterized protein</fullName>
    </submittedName>
</protein>
<organism evidence="2 3">
    <name type="scientific">Trichococcus shcherbakoviae</name>
    <dbReference type="NCBI Taxonomy" id="2094020"/>
    <lineage>
        <taxon>Bacteria</taxon>
        <taxon>Bacillati</taxon>
        <taxon>Bacillota</taxon>
        <taxon>Bacilli</taxon>
        <taxon>Lactobacillales</taxon>
        <taxon>Carnobacteriaceae</taxon>
        <taxon>Trichococcus</taxon>
    </lineage>
</organism>
<sequence length="334" mass="38795">MELILKKNKPLIENYEDLKNRKLSKFTINGNEFSAENTKRFSWKRLSEEAALQYWTEEVTPSLITIKDVYPNASEKKPESEIKNAIGFYESREDIKNETKRRHSTPRINIREIEKFGEVICYGSFAGIDDVMLAQGLLNLYGSPSDEIRIQYSEQQKNRHKRTHPKDNSQKVEPTQEDFQIIGLNTILYGPPGTGKTYAVKMYKDTLLLNQSASEQLYNFEGLSWREAIYLAYKERNFEALSVKEIENTEVVRAYAKTKKSKSIYGTLSTTVIEHATEDSTTSTYRNGRDLFERIKDRWALTDAGKIEAEEVFSNAKEIGQTKDYYYQFVTFHQ</sequence>